<protein>
    <submittedName>
        <fullName evidence="3">Uncharacterized protein</fullName>
    </submittedName>
</protein>
<reference evidence="3" key="1">
    <citation type="journal article" date="2014" name="Int. J. Syst. Evol. Microbiol.">
        <title>Complete genome sequence of Corynebacterium casei LMG S-19264T (=DSM 44701T), isolated from a smear-ripened cheese.</title>
        <authorList>
            <consortium name="US DOE Joint Genome Institute (JGI-PGF)"/>
            <person name="Walter F."/>
            <person name="Albersmeier A."/>
            <person name="Kalinowski J."/>
            <person name="Ruckert C."/>
        </authorList>
    </citation>
    <scope>NUCLEOTIDE SEQUENCE</scope>
    <source>
        <strain evidence="3">KCTC 32337</strain>
    </source>
</reference>
<feature type="region of interest" description="Disordered" evidence="1">
    <location>
        <begin position="153"/>
        <end position="177"/>
    </location>
</feature>
<accession>A0A8H9M180</accession>
<evidence type="ECO:0000313" key="4">
    <source>
        <dbReference type="Proteomes" id="UP000622604"/>
    </source>
</evidence>
<evidence type="ECO:0000256" key="1">
    <source>
        <dbReference type="SAM" id="MobiDB-lite"/>
    </source>
</evidence>
<name>A0A8H9M180_9ALTE</name>
<organism evidence="3 4">
    <name type="scientific">Paraglaciecola chathamensis</name>
    <dbReference type="NCBI Taxonomy" id="368405"/>
    <lineage>
        <taxon>Bacteria</taxon>
        <taxon>Pseudomonadati</taxon>
        <taxon>Pseudomonadota</taxon>
        <taxon>Gammaproteobacteria</taxon>
        <taxon>Alteromonadales</taxon>
        <taxon>Alteromonadaceae</taxon>
        <taxon>Paraglaciecola</taxon>
    </lineage>
</organism>
<proteinExistence type="predicted"/>
<comment type="caution">
    <text evidence="3">The sequence shown here is derived from an EMBL/GenBank/DDBJ whole genome shotgun (WGS) entry which is preliminary data.</text>
</comment>
<dbReference type="EMBL" id="BMZC01000008">
    <property type="protein sequence ID" value="GGZ70544.1"/>
    <property type="molecule type" value="Genomic_DNA"/>
</dbReference>
<keyword evidence="2" id="KW-0812">Transmembrane</keyword>
<gene>
    <name evidence="3" type="ORF">GCM10011274_31230</name>
</gene>
<dbReference type="Proteomes" id="UP000622604">
    <property type="component" value="Unassembled WGS sequence"/>
</dbReference>
<keyword evidence="2" id="KW-0472">Membrane</keyword>
<feature type="transmembrane region" description="Helical" evidence="2">
    <location>
        <begin position="6"/>
        <end position="25"/>
    </location>
</feature>
<feature type="transmembrane region" description="Helical" evidence="2">
    <location>
        <begin position="37"/>
        <end position="57"/>
    </location>
</feature>
<sequence length="288" mass="33177">MSYLMLYFSIGLFSAFVFVGYWWLYKDRVDIPASLNLMLIRATAYIFVWPVLFWKWFKSEDKTRFITEPEFVMPEPRPVDPDIVKNSARNAEREAQTLHQEWLSFVDTLPQCGSHIMYKGTDIYGERLDGRFTFETADLLPLVFDKLNPKPVSFDDTDSANDSPDAEREASDGEAEIDSQTISWVNTPSLSNTQEHYIHRWLRTYDPALFVCNVVPTSFSRFEYIAAYMNEAGKGQVHCKSCDKVYNASDIKAVDGGQGGWILGELYCPNDHLLARRKKIHFMGARTK</sequence>
<evidence type="ECO:0000256" key="2">
    <source>
        <dbReference type="SAM" id="Phobius"/>
    </source>
</evidence>
<keyword evidence="2" id="KW-1133">Transmembrane helix</keyword>
<evidence type="ECO:0000313" key="3">
    <source>
        <dbReference type="EMBL" id="GGZ70544.1"/>
    </source>
</evidence>
<dbReference type="RefSeq" id="WP_229816551.1">
    <property type="nucleotide sequence ID" value="NZ_BMZC01000008.1"/>
</dbReference>
<reference evidence="3" key="2">
    <citation type="submission" date="2020-09" db="EMBL/GenBank/DDBJ databases">
        <authorList>
            <person name="Sun Q."/>
            <person name="Kim S."/>
        </authorList>
    </citation>
    <scope>NUCLEOTIDE SEQUENCE</scope>
    <source>
        <strain evidence="3">KCTC 32337</strain>
    </source>
</reference>
<dbReference type="AlphaFoldDB" id="A0A8H9M180"/>